<dbReference type="EMBL" id="LAZR01049575">
    <property type="protein sequence ID" value="KKK89337.1"/>
    <property type="molecule type" value="Genomic_DNA"/>
</dbReference>
<dbReference type="AlphaFoldDB" id="A0A0F8Z6F5"/>
<organism evidence="1">
    <name type="scientific">marine sediment metagenome</name>
    <dbReference type="NCBI Taxonomy" id="412755"/>
    <lineage>
        <taxon>unclassified sequences</taxon>
        <taxon>metagenomes</taxon>
        <taxon>ecological metagenomes</taxon>
    </lineage>
</organism>
<sequence length="34" mass="3694">MIISNLTDRLGNQLFQYAAAKSLAEKNGASLKIN</sequence>
<gene>
    <name evidence="1" type="ORF">LCGC14_2734090</name>
</gene>
<evidence type="ECO:0000313" key="1">
    <source>
        <dbReference type="EMBL" id="KKK89337.1"/>
    </source>
</evidence>
<proteinExistence type="predicted"/>
<accession>A0A0F8Z6F5</accession>
<name>A0A0F8Z6F5_9ZZZZ</name>
<comment type="caution">
    <text evidence="1">The sequence shown here is derived from an EMBL/GenBank/DDBJ whole genome shotgun (WGS) entry which is preliminary data.</text>
</comment>
<protein>
    <submittedName>
        <fullName evidence="1">Uncharacterized protein</fullName>
    </submittedName>
</protein>
<reference evidence="1" key="1">
    <citation type="journal article" date="2015" name="Nature">
        <title>Complex archaea that bridge the gap between prokaryotes and eukaryotes.</title>
        <authorList>
            <person name="Spang A."/>
            <person name="Saw J.H."/>
            <person name="Jorgensen S.L."/>
            <person name="Zaremba-Niedzwiedzka K."/>
            <person name="Martijn J."/>
            <person name="Lind A.E."/>
            <person name="van Eijk R."/>
            <person name="Schleper C."/>
            <person name="Guy L."/>
            <person name="Ettema T.J."/>
        </authorList>
    </citation>
    <scope>NUCLEOTIDE SEQUENCE</scope>
</reference>
<feature type="non-terminal residue" evidence="1">
    <location>
        <position position="34"/>
    </location>
</feature>